<keyword evidence="9 10" id="KW-0961">Cell wall biogenesis/degradation</keyword>
<reference evidence="15" key="1">
    <citation type="submission" date="2022-07" db="EMBL/GenBank/DDBJ databases">
        <title>Enhanced cultured diversity of the mouse gut microbiota enables custom-made synthetic communities.</title>
        <authorList>
            <person name="Afrizal A."/>
        </authorList>
    </citation>
    <scope>NUCLEOTIDE SEQUENCE</scope>
    <source>
        <strain evidence="15">DSM 29482</strain>
    </source>
</reference>
<comment type="caution">
    <text evidence="15">The sequence shown here is derived from an EMBL/GenBank/DDBJ whole genome shotgun (WGS) entry which is preliminary data.</text>
</comment>
<keyword evidence="2 10" id="KW-0436">Ligase</keyword>
<evidence type="ECO:0000256" key="6">
    <source>
        <dbReference type="ARBA" id="ARBA00022960"/>
    </source>
</evidence>
<dbReference type="AlphaFoldDB" id="A0A9X2S6Y6"/>
<keyword evidence="16" id="KW-1185">Reference proteome</keyword>
<dbReference type="InterPro" id="IPR051046">
    <property type="entry name" value="MurCDEF_CellWall_CoF430Synth"/>
</dbReference>
<dbReference type="Gene3D" id="3.40.1190.10">
    <property type="entry name" value="Mur-like, catalytic domain"/>
    <property type="match status" value="1"/>
</dbReference>
<keyword evidence="3 10" id="KW-0132">Cell division</keyword>
<evidence type="ECO:0000256" key="11">
    <source>
        <dbReference type="RuleBase" id="RU004136"/>
    </source>
</evidence>
<dbReference type="OrthoDB" id="9801978at2"/>
<evidence type="ECO:0000259" key="14">
    <source>
        <dbReference type="Pfam" id="PF08245"/>
    </source>
</evidence>
<keyword evidence="8 10" id="KW-0131">Cell cycle</keyword>
<dbReference type="SUPFAM" id="SSF63418">
    <property type="entry name" value="MurE/MurF N-terminal domain"/>
    <property type="match status" value="1"/>
</dbReference>
<evidence type="ECO:0000256" key="3">
    <source>
        <dbReference type="ARBA" id="ARBA00022618"/>
    </source>
</evidence>
<feature type="binding site" evidence="10">
    <location>
        <begin position="114"/>
        <end position="120"/>
    </location>
    <ligand>
        <name>ATP</name>
        <dbReference type="ChEBI" id="CHEBI:30616"/>
    </ligand>
</feature>
<keyword evidence="6 10" id="KW-0133">Cell shape</keyword>
<dbReference type="PANTHER" id="PTHR43024">
    <property type="entry name" value="UDP-N-ACETYLMURAMOYL-TRIPEPTIDE--D-ALANYL-D-ALANINE LIGASE"/>
    <property type="match status" value="1"/>
</dbReference>
<evidence type="ECO:0000256" key="2">
    <source>
        <dbReference type="ARBA" id="ARBA00022598"/>
    </source>
</evidence>
<evidence type="ECO:0000256" key="7">
    <source>
        <dbReference type="ARBA" id="ARBA00022984"/>
    </source>
</evidence>
<evidence type="ECO:0000256" key="10">
    <source>
        <dbReference type="HAMAP-Rule" id="MF_02019"/>
    </source>
</evidence>
<name>A0A9X2S6Y6_9FIRM</name>
<dbReference type="GO" id="GO:0005524">
    <property type="term" value="F:ATP binding"/>
    <property type="evidence" value="ECO:0007669"/>
    <property type="project" value="UniProtKB-UniRule"/>
</dbReference>
<dbReference type="Pfam" id="PF08245">
    <property type="entry name" value="Mur_ligase_M"/>
    <property type="match status" value="1"/>
</dbReference>
<dbReference type="Pfam" id="PF02875">
    <property type="entry name" value="Mur_ligase_C"/>
    <property type="match status" value="1"/>
</dbReference>
<evidence type="ECO:0000259" key="13">
    <source>
        <dbReference type="Pfam" id="PF02875"/>
    </source>
</evidence>
<keyword evidence="4 10" id="KW-0547">Nucleotide-binding</keyword>
<dbReference type="Gene3D" id="3.40.1390.10">
    <property type="entry name" value="MurE/MurF, N-terminal domain"/>
    <property type="match status" value="1"/>
</dbReference>
<dbReference type="InterPro" id="IPR035911">
    <property type="entry name" value="MurE/MurF_N"/>
</dbReference>
<dbReference type="RefSeq" id="WP_042680491.1">
    <property type="nucleotide sequence ID" value="NZ_CABKTM010000019.1"/>
</dbReference>
<evidence type="ECO:0000256" key="9">
    <source>
        <dbReference type="ARBA" id="ARBA00023316"/>
    </source>
</evidence>
<dbReference type="HAMAP" id="MF_02019">
    <property type="entry name" value="MurF"/>
    <property type="match status" value="1"/>
</dbReference>
<dbReference type="GO" id="GO:0071555">
    <property type="term" value="P:cell wall organization"/>
    <property type="evidence" value="ECO:0007669"/>
    <property type="project" value="UniProtKB-KW"/>
</dbReference>
<dbReference type="GO" id="GO:0009252">
    <property type="term" value="P:peptidoglycan biosynthetic process"/>
    <property type="evidence" value="ECO:0007669"/>
    <property type="project" value="UniProtKB-UniRule"/>
</dbReference>
<feature type="domain" description="Mur ligase central" evidence="14">
    <location>
        <begin position="112"/>
        <end position="299"/>
    </location>
</feature>
<sequence length="467" mass="51253">MIKRTLREIEQMIEGSKTCKKDRNIVIHGVSIDSRSIKSGELFIPIKGEKFDGHNFILDAIESGAVATLWNKTEPIPPNANIPFILVEDTLVAIQNLAKSYSKQLGMKIIGITGSNGKTSTKDLLAGILSTKYKTGKTIGNLNNHLGVPLTILGFEEDTEIGIIEMGISELGEADLLSSIAEPDVAIITNIGEAHLETLYTRENIAKGKLEIINHLNKDGLFIYPGDEPLIKNEIKKLNPEFKIETFGQDPSNTYCPKLISIGENGLSFKLNESSPNVINLDLLGKHQVYNATAAIAAAKYFNISFEDIQIGLKNADITKMRSDLIHTETCTILDDSYKSNPASVLAALDTLYSLDKYNRKIVVLGDMLGLGDEEISMHREIGEKIDPSQIDYLFTIGPLAEHIAKGASPMIPKNNIKSCVDKEELINDLKKIVTKDSIVLIKASRDLHLENVVDALKSKDSSSKAI</sequence>
<dbReference type="InterPro" id="IPR005863">
    <property type="entry name" value="UDP-N-AcMur_synth"/>
</dbReference>
<dbReference type="EC" id="6.3.2.10" evidence="10 11"/>
<evidence type="ECO:0000259" key="12">
    <source>
        <dbReference type="Pfam" id="PF01225"/>
    </source>
</evidence>
<comment type="similarity">
    <text evidence="10">Belongs to the MurCDEF family. MurF subfamily.</text>
</comment>
<feature type="domain" description="Mur ligase N-terminal catalytic" evidence="12">
    <location>
        <begin position="27"/>
        <end position="101"/>
    </location>
</feature>
<evidence type="ECO:0000256" key="5">
    <source>
        <dbReference type="ARBA" id="ARBA00022840"/>
    </source>
</evidence>
<evidence type="ECO:0000256" key="4">
    <source>
        <dbReference type="ARBA" id="ARBA00022741"/>
    </source>
</evidence>
<evidence type="ECO:0000256" key="1">
    <source>
        <dbReference type="ARBA" id="ARBA00022490"/>
    </source>
</evidence>
<evidence type="ECO:0000313" key="16">
    <source>
        <dbReference type="Proteomes" id="UP001142078"/>
    </source>
</evidence>
<gene>
    <name evidence="10" type="primary">murF</name>
    <name evidence="15" type="ORF">NSA23_05675</name>
</gene>
<accession>A0A9X2S6Y6</accession>
<organism evidence="15 16">
    <name type="scientific">Anaerosalibacter massiliensis</name>
    <dbReference type="NCBI Taxonomy" id="1347392"/>
    <lineage>
        <taxon>Bacteria</taxon>
        <taxon>Bacillati</taxon>
        <taxon>Bacillota</taxon>
        <taxon>Tissierellia</taxon>
        <taxon>Tissierellales</taxon>
        <taxon>Sporanaerobacteraceae</taxon>
        <taxon>Anaerosalibacter</taxon>
    </lineage>
</organism>
<feature type="domain" description="Mur ligase C-terminal" evidence="13">
    <location>
        <begin position="322"/>
        <end position="446"/>
    </location>
</feature>
<dbReference type="NCBIfam" id="TIGR01143">
    <property type="entry name" value="murF"/>
    <property type="match status" value="1"/>
</dbReference>
<dbReference type="GO" id="GO:0008360">
    <property type="term" value="P:regulation of cell shape"/>
    <property type="evidence" value="ECO:0007669"/>
    <property type="project" value="UniProtKB-KW"/>
</dbReference>
<dbReference type="SUPFAM" id="SSF53244">
    <property type="entry name" value="MurD-like peptide ligases, peptide-binding domain"/>
    <property type="match status" value="1"/>
</dbReference>
<evidence type="ECO:0000313" key="15">
    <source>
        <dbReference type="EMBL" id="MCR2043606.1"/>
    </source>
</evidence>
<comment type="subcellular location">
    <subcellularLocation>
        <location evidence="10 11">Cytoplasm</location>
    </subcellularLocation>
</comment>
<dbReference type="InterPro" id="IPR013221">
    <property type="entry name" value="Mur_ligase_cen"/>
</dbReference>
<dbReference type="InterPro" id="IPR036615">
    <property type="entry name" value="Mur_ligase_C_dom_sf"/>
</dbReference>
<dbReference type="EMBL" id="JANJZL010000003">
    <property type="protein sequence ID" value="MCR2043606.1"/>
    <property type="molecule type" value="Genomic_DNA"/>
</dbReference>
<dbReference type="InterPro" id="IPR000713">
    <property type="entry name" value="Mur_ligase_N"/>
</dbReference>
<dbReference type="PANTHER" id="PTHR43024:SF1">
    <property type="entry name" value="UDP-N-ACETYLMURAMOYL-TRIPEPTIDE--D-ALANYL-D-ALANINE LIGASE"/>
    <property type="match status" value="1"/>
</dbReference>
<keyword evidence="7 10" id="KW-0573">Peptidoglycan synthesis</keyword>
<dbReference type="GO" id="GO:0005737">
    <property type="term" value="C:cytoplasm"/>
    <property type="evidence" value="ECO:0007669"/>
    <property type="project" value="UniProtKB-SubCell"/>
</dbReference>
<dbReference type="InterPro" id="IPR004101">
    <property type="entry name" value="Mur_ligase_C"/>
</dbReference>
<proteinExistence type="inferred from homology"/>
<comment type="function">
    <text evidence="10 11">Involved in cell wall formation. Catalyzes the final step in the synthesis of UDP-N-acetylmuramoyl-pentapeptide, the precursor of murein.</text>
</comment>
<dbReference type="Proteomes" id="UP001142078">
    <property type="component" value="Unassembled WGS sequence"/>
</dbReference>
<dbReference type="GO" id="GO:0051301">
    <property type="term" value="P:cell division"/>
    <property type="evidence" value="ECO:0007669"/>
    <property type="project" value="UniProtKB-KW"/>
</dbReference>
<evidence type="ECO:0000256" key="8">
    <source>
        <dbReference type="ARBA" id="ARBA00023306"/>
    </source>
</evidence>
<dbReference type="Pfam" id="PF01225">
    <property type="entry name" value="Mur_ligase"/>
    <property type="match status" value="1"/>
</dbReference>
<dbReference type="Gene3D" id="3.90.190.20">
    <property type="entry name" value="Mur ligase, C-terminal domain"/>
    <property type="match status" value="1"/>
</dbReference>
<dbReference type="GO" id="GO:0047480">
    <property type="term" value="F:UDP-N-acetylmuramoyl-tripeptide-D-alanyl-D-alanine ligase activity"/>
    <property type="evidence" value="ECO:0007669"/>
    <property type="project" value="UniProtKB-UniRule"/>
</dbReference>
<dbReference type="SUPFAM" id="SSF53623">
    <property type="entry name" value="MurD-like peptide ligases, catalytic domain"/>
    <property type="match status" value="1"/>
</dbReference>
<keyword evidence="1 10" id="KW-0963">Cytoplasm</keyword>
<comment type="catalytic activity">
    <reaction evidence="10 11">
        <text>D-alanyl-D-alanine + UDP-N-acetyl-alpha-D-muramoyl-L-alanyl-gamma-D-glutamyl-meso-2,6-diaminopimelate + ATP = UDP-N-acetyl-alpha-D-muramoyl-L-alanyl-gamma-D-glutamyl-meso-2,6-diaminopimeloyl-D-alanyl-D-alanine + ADP + phosphate + H(+)</text>
        <dbReference type="Rhea" id="RHEA:28374"/>
        <dbReference type="ChEBI" id="CHEBI:15378"/>
        <dbReference type="ChEBI" id="CHEBI:30616"/>
        <dbReference type="ChEBI" id="CHEBI:43474"/>
        <dbReference type="ChEBI" id="CHEBI:57822"/>
        <dbReference type="ChEBI" id="CHEBI:61386"/>
        <dbReference type="ChEBI" id="CHEBI:83905"/>
        <dbReference type="ChEBI" id="CHEBI:456216"/>
        <dbReference type="EC" id="6.3.2.10"/>
    </reaction>
</comment>
<keyword evidence="5 10" id="KW-0067">ATP-binding</keyword>
<comment type="pathway">
    <text evidence="10 11">Cell wall biogenesis; peptidoglycan biosynthesis.</text>
</comment>
<dbReference type="InterPro" id="IPR036565">
    <property type="entry name" value="Mur-like_cat_sf"/>
</dbReference>
<protein>
    <recommendedName>
        <fullName evidence="10 11">UDP-N-acetylmuramoyl-tripeptide--D-alanyl-D-alanine ligase</fullName>
        <ecNumber evidence="10 11">6.3.2.10</ecNumber>
    </recommendedName>
    <alternativeName>
        <fullName evidence="10">D-alanyl-D-alanine-adding enzyme</fullName>
    </alternativeName>
</protein>